<gene>
    <name evidence="1" type="ORF">METZ01_LOCUS298412</name>
</gene>
<accession>A0A382MAI7</accession>
<evidence type="ECO:0000313" key="1">
    <source>
        <dbReference type="EMBL" id="SVC45558.1"/>
    </source>
</evidence>
<sequence>KQLLCVIGTGVLNKINNEALKKIEKEKLGPKGEGDGKKL</sequence>
<organism evidence="1">
    <name type="scientific">marine metagenome</name>
    <dbReference type="NCBI Taxonomy" id="408172"/>
    <lineage>
        <taxon>unclassified sequences</taxon>
        <taxon>metagenomes</taxon>
        <taxon>ecological metagenomes</taxon>
    </lineage>
</organism>
<dbReference type="AlphaFoldDB" id="A0A382MAI7"/>
<proteinExistence type="predicted"/>
<feature type="non-terminal residue" evidence="1">
    <location>
        <position position="1"/>
    </location>
</feature>
<protein>
    <submittedName>
        <fullName evidence="1">Uncharacterized protein</fullName>
    </submittedName>
</protein>
<reference evidence="1" key="1">
    <citation type="submission" date="2018-05" db="EMBL/GenBank/DDBJ databases">
        <authorList>
            <person name="Lanie J.A."/>
            <person name="Ng W.-L."/>
            <person name="Kazmierczak K.M."/>
            <person name="Andrzejewski T.M."/>
            <person name="Davidsen T.M."/>
            <person name="Wayne K.J."/>
            <person name="Tettelin H."/>
            <person name="Glass J.I."/>
            <person name="Rusch D."/>
            <person name="Podicherti R."/>
            <person name="Tsui H.-C.T."/>
            <person name="Winkler M.E."/>
        </authorList>
    </citation>
    <scope>NUCLEOTIDE SEQUENCE</scope>
</reference>
<name>A0A382MAI7_9ZZZZ</name>
<dbReference type="EMBL" id="UINC01092188">
    <property type="protein sequence ID" value="SVC45558.1"/>
    <property type="molecule type" value="Genomic_DNA"/>
</dbReference>